<dbReference type="RefSeq" id="WP_117896131.1">
    <property type="nucleotide sequence ID" value="NZ_CABJCV010000029.1"/>
</dbReference>
<organism evidence="1 2">
    <name type="scientific">Holdemania filiformis</name>
    <dbReference type="NCBI Taxonomy" id="61171"/>
    <lineage>
        <taxon>Bacteria</taxon>
        <taxon>Bacillati</taxon>
        <taxon>Bacillota</taxon>
        <taxon>Erysipelotrichia</taxon>
        <taxon>Erysipelotrichales</taxon>
        <taxon>Erysipelotrichaceae</taxon>
        <taxon>Holdemania</taxon>
    </lineage>
</organism>
<sequence>MSLRNSSTELQLWMSVCDFPKEIQDQIRQAVRDHQSAELLYLLQGQRCQLMDQLHAAQRKVDALDYGLRLAEQGKKKL</sequence>
<reference evidence="1 2" key="1">
    <citation type="submission" date="2018-08" db="EMBL/GenBank/DDBJ databases">
        <title>A genome reference for cultivated species of the human gut microbiota.</title>
        <authorList>
            <person name="Zou Y."/>
            <person name="Xue W."/>
            <person name="Luo G."/>
        </authorList>
    </citation>
    <scope>NUCLEOTIDE SEQUENCE [LARGE SCALE GENOMIC DNA]</scope>
    <source>
        <strain evidence="1 2">AF24-29</strain>
    </source>
</reference>
<keyword evidence="2" id="KW-1185">Reference proteome</keyword>
<dbReference type="EMBL" id="QRUP01000029">
    <property type="protein sequence ID" value="RGR68026.1"/>
    <property type="molecule type" value="Genomic_DNA"/>
</dbReference>
<gene>
    <name evidence="1" type="ORF">DWY25_16360</name>
</gene>
<evidence type="ECO:0000313" key="1">
    <source>
        <dbReference type="EMBL" id="RGR68026.1"/>
    </source>
</evidence>
<accession>A0A412FIQ7</accession>
<evidence type="ECO:0000313" key="2">
    <source>
        <dbReference type="Proteomes" id="UP000284178"/>
    </source>
</evidence>
<comment type="caution">
    <text evidence="1">The sequence shown here is derived from an EMBL/GenBank/DDBJ whole genome shotgun (WGS) entry which is preliminary data.</text>
</comment>
<proteinExistence type="predicted"/>
<protein>
    <submittedName>
        <fullName evidence="1">Uncharacterized protein</fullName>
    </submittedName>
</protein>
<name>A0A412FIQ7_9FIRM</name>
<dbReference type="Proteomes" id="UP000284178">
    <property type="component" value="Unassembled WGS sequence"/>
</dbReference>
<dbReference type="GeneID" id="83016970"/>
<dbReference type="AlphaFoldDB" id="A0A412FIQ7"/>